<dbReference type="CDD" id="cd04301">
    <property type="entry name" value="NAT_SF"/>
    <property type="match status" value="1"/>
</dbReference>
<evidence type="ECO:0000259" key="3">
    <source>
        <dbReference type="PROSITE" id="PS51186"/>
    </source>
</evidence>
<reference evidence="4 5" key="1">
    <citation type="journal article" date="2019" name="Int. J. Syst. Evol. Microbiol.">
        <title>The Global Catalogue of Microorganisms (GCM) 10K type strain sequencing project: providing services to taxonomists for standard genome sequencing and annotation.</title>
        <authorList>
            <consortium name="The Broad Institute Genomics Platform"/>
            <consortium name="The Broad Institute Genome Sequencing Center for Infectious Disease"/>
            <person name="Wu L."/>
            <person name="Ma J."/>
        </authorList>
    </citation>
    <scope>NUCLEOTIDE SEQUENCE [LARGE SCALE GENOMIC DNA]</scope>
    <source>
        <strain evidence="4 5">CGMCC 1.12563</strain>
    </source>
</reference>
<dbReference type="GO" id="GO:0016746">
    <property type="term" value="F:acyltransferase activity"/>
    <property type="evidence" value="ECO:0007669"/>
    <property type="project" value="UniProtKB-KW"/>
</dbReference>
<gene>
    <name evidence="4" type="ORF">ACFSBT_10480</name>
</gene>
<keyword evidence="1 4" id="KW-0808">Transferase</keyword>
<organism evidence="4 5">
    <name type="scientific">Halomarina rubra</name>
    <dbReference type="NCBI Taxonomy" id="2071873"/>
    <lineage>
        <taxon>Archaea</taxon>
        <taxon>Methanobacteriati</taxon>
        <taxon>Methanobacteriota</taxon>
        <taxon>Stenosarchaea group</taxon>
        <taxon>Halobacteria</taxon>
        <taxon>Halobacteriales</taxon>
        <taxon>Natronomonadaceae</taxon>
        <taxon>Halomarina</taxon>
    </lineage>
</organism>
<evidence type="ECO:0000256" key="1">
    <source>
        <dbReference type="ARBA" id="ARBA00022679"/>
    </source>
</evidence>
<dbReference type="EMBL" id="JBHUDC010000005">
    <property type="protein sequence ID" value="MFD1513703.1"/>
    <property type="molecule type" value="Genomic_DNA"/>
</dbReference>
<dbReference type="PANTHER" id="PTHR43877">
    <property type="entry name" value="AMINOALKYLPHOSPHONATE N-ACETYLTRANSFERASE-RELATED-RELATED"/>
    <property type="match status" value="1"/>
</dbReference>
<proteinExistence type="predicted"/>
<evidence type="ECO:0000256" key="2">
    <source>
        <dbReference type="ARBA" id="ARBA00023315"/>
    </source>
</evidence>
<dbReference type="PROSITE" id="PS51186">
    <property type="entry name" value="GNAT"/>
    <property type="match status" value="1"/>
</dbReference>
<dbReference type="InterPro" id="IPR050832">
    <property type="entry name" value="Bact_Acetyltransf"/>
</dbReference>
<sequence>MELVEATADDLPTLARLWYALATAMEPYAEVNAVAYPDAEAVPEDGFRRHLAADDTTYYLLREGEETVGFLLVRRGEHASRVHSEYLRIVDLFVREGWRDRGYGSTTVERVRAMAREDGVDYLKVACEWHNEDARRFYESSGFEEKRVEYVQRLE</sequence>
<comment type="caution">
    <text evidence="4">The sequence shown here is derived from an EMBL/GenBank/DDBJ whole genome shotgun (WGS) entry which is preliminary data.</text>
</comment>
<accession>A0ABD6AVV3</accession>
<dbReference type="InterPro" id="IPR016181">
    <property type="entry name" value="Acyl_CoA_acyltransferase"/>
</dbReference>
<dbReference type="EC" id="2.3.-.-" evidence="4"/>
<feature type="domain" description="N-acetyltransferase" evidence="3">
    <location>
        <begin position="1"/>
        <end position="155"/>
    </location>
</feature>
<keyword evidence="5" id="KW-1185">Reference proteome</keyword>
<evidence type="ECO:0000313" key="5">
    <source>
        <dbReference type="Proteomes" id="UP001597187"/>
    </source>
</evidence>
<name>A0ABD6AVV3_9EURY</name>
<dbReference type="Gene3D" id="3.40.630.30">
    <property type="match status" value="1"/>
</dbReference>
<keyword evidence="2 4" id="KW-0012">Acyltransferase</keyword>
<dbReference type="Proteomes" id="UP001597187">
    <property type="component" value="Unassembled WGS sequence"/>
</dbReference>
<dbReference type="Pfam" id="PF00583">
    <property type="entry name" value="Acetyltransf_1"/>
    <property type="match status" value="1"/>
</dbReference>
<protein>
    <submittedName>
        <fullName evidence="4">GNAT family N-acetyltransferase</fullName>
        <ecNumber evidence="4">2.3.-.-</ecNumber>
    </submittedName>
</protein>
<dbReference type="AlphaFoldDB" id="A0ABD6AVV3"/>
<dbReference type="SUPFAM" id="SSF55729">
    <property type="entry name" value="Acyl-CoA N-acyltransferases (Nat)"/>
    <property type="match status" value="1"/>
</dbReference>
<dbReference type="RefSeq" id="WP_250873674.1">
    <property type="nucleotide sequence ID" value="NZ_JALXFV010000005.1"/>
</dbReference>
<dbReference type="InterPro" id="IPR000182">
    <property type="entry name" value="GNAT_dom"/>
</dbReference>
<evidence type="ECO:0000313" key="4">
    <source>
        <dbReference type="EMBL" id="MFD1513703.1"/>
    </source>
</evidence>